<feature type="domain" description="Acyltransferase 3" evidence="2">
    <location>
        <begin position="15"/>
        <end position="366"/>
    </location>
</feature>
<feature type="transmembrane region" description="Helical" evidence="1">
    <location>
        <begin position="285"/>
        <end position="309"/>
    </location>
</feature>
<keyword evidence="4" id="KW-1185">Reference proteome</keyword>
<dbReference type="GO" id="GO:0016746">
    <property type="term" value="F:acyltransferase activity"/>
    <property type="evidence" value="ECO:0007669"/>
    <property type="project" value="UniProtKB-KW"/>
</dbReference>
<dbReference type="PANTHER" id="PTHR36927">
    <property type="entry name" value="BLR4337 PROTEIN"/>
    <property type="match status" value="1"/>
</dbReference>
<dbReference type="Proteomes" id="UP001354971">
    <property type="component" value="Unassembled WGS sequence"/>
</dbReference>
<dbReference type="RefSeq" id="WP_330199372.1">
    <property type="nucleotide sequence ID" value="NZ_JAZDRP010000005.1"/>
</dbReference>
<evidence type="ECO:0000313" key="4">
    <source>
        <dbReference type="Proteomes" id="UP001354971"/>
    </source>
</evidence>
<dbReference type="InterPro" id="IPR050623">
    <property type="entry name" value="Glucan_succinyl_AcylTrfase"/>
</dbReference>
<comment type="caution">
    <text evidence="3">The sequence shown here is derived from an EMBL/GenBank/DDBJ whole genome shotgun (WGS) entry which is preliminary data.</text>
</comment>
<feature type="transmembrane region" description="Helical" evidence="1">
    <location>
        <begin position="254"/>
        <end position="273"/>
    </location>
</feature>
<organism evidence="3 4">
    <name type="scientific">Hyphobacterium lacteum</name>
    <dbReference type="NCBI Taxonomy" id="3116575"/>
    <lineage>
        <taxon>Bacteria</taxon>
        <taxon>Pseudomonadati</taxon>
        <taxon>Pseudomonadota</taxon>
        <taxon>Alphaproteobacteria</taxon>
        <taxon>Maricaulales</taxon>
        <taxon>Maricaulaceae</taxon>
        <taxon>Hyphobacterium</taxon>
    </lineage>
</organism>
<gene>
    <name evidence="3" type="ORF">V0U79_10050</name>
</gene>
<feature type="transmembrane region" description="Helical" evidence="1">
    <location>
        <begin position="92"/>
        <end position="109"/>
    </location>
</feature>
<feature type="transmembrane region" description="Helical" evidence="1">
    <location>
        <begin position="191"/>
        <end position="210"/>
    </location>
</feature>
<feature type="transmembrane region" description="Helical" evidence="1">
    <location>
        <begin position="151"/>
        <end position="171"/>
    </location>
</feature>
<feature type="transmembrane region" description="Helical" evidence="1">
    <location>
        <begin position="63"/>
        <end position="80"/>
    </location>
</feature>
<keyword evidence="1" id="KW-0812">Transmembrane</keyword>
<dbReference type="PANTHER" id="PTHR36927:SF3">
    <property type="entry name" value="GLUCANS BIOSYNTHESIS PROTEIN C"/>
    <property type="match status" value="1"/>
</dbReference>
<proteinExistence type="predicted"/>
<keyword evidence="1" id="KW-1133">Transmembrane helix</keyword>
<keyword evidence="3" id="KW-0808">Transferase</keyword>
<feature type="transmembrane region" description="Helical" evidence="1">
    <location>
        <begin position="321"/>
        <end position="343"/>
    </location>
</feature>
<dbReference type="InterPro" id="IPR002656">
    <property type="entry name" value="Acyl_transf_3_dom"/>
</dbReference>
<keyword evidence="3" id="KW-0012">Acyltransferase</keyword>
<sequence>MSEPANPNAVFARRYDLDWLRIIAFGLLIFYHVGRFFDTEPWHAKSLNAGAAIEPVMWLSTPWRLPLLFFISGVAIRFLSDKLGSARFVLDRTWRLFPVLVFAVFVIVPPQTYSEVVSSGAFSGNFFDFYALYAGVLGGPWEVITPTYNHLWYVAYLLIYCLILAPVLPVLRWLADSSALTGIGNWFSRGWGLLALLALPVIPFLIYRFALAPDFPVTHALVDDWYNHAVSLTCLLMGYLAAKNGGFWQGVSRLFPASATLAIILLGGLFWAYSHLDSLAGNAVLLWAARLARVALLWVMIMALSGMAMRFLNHDGPLRRYFTAAIFPYYILHQTIIVVVGFWIRDAGLGPWQEFGVLAGATIIGCGMGYELVRRIPLLRPFMGLKLKSGRKPEPQGMPARA</sequence>
<reference evidence="3 4" key="1">
    <citation type="submission" date="2024-01" db="EMBL/GenBank/DDBJ databases">
        <title>Hyphobacterium bacterium isolated from marine sediment.</title>
        <authorList>
            <person name="Zhao S."/>
        </authorList>
    </citation>
    <scope>NUCLEOTIDE SEQUENCE [LARGE SCALE GENOMIC DNA]</scope>
    <source>
        <strain evidence="4">HN65</strain>
    </source>
</reference>
<feature type="transmembrane region" description="Helical" evidence="1">
    <location>
        <begin position="355"/>
        <end position="373"/>
    </location>
</feature>
<feature type="transmembrane region" description="Helical" evidence="1">
    <location>
        <begin position="225"/>
        <end position="242"/>
    </location>
</feature>
<dbReference type="Pfam" id="PF01757">
    <property type="entry name" value="Acyl_transf_3"/>
    <property type="match status" value="1"/>
</dbReference>
<evidence type="ECO:0000259" key="2">
    <source>
        <dbReference type="Pfam" id="PF01757"/>
    </source>
</evidence>
<evidence type="ECO:0000256" key="1">
    <source>
        <dbReference type="SAM" id="Phobius"/>
    </source>
</evidence>
<accession>A0ABU7LSU3</accession>
<evidence type="ECO:0000313" key="3">
    <source>
        <dbReference type="EMBL" id="MEE2526711.1"/>
    </source>
</evidence>
<name>A0ABU7LSU3_9PROT</name>
<protein>
    <submittedName>
        <fullName evidence="3">Acyltransferase family protein</fullName>
    </submittedName>
</protein>
<keyword evidence="1" id="KW-0472">Membrane</keyword>
<dbReference type="EMBL" id="JAZDRP010000005">
    <property type="protein sequence ID" value="MEE2526711.1"/>
    <property type="molecule type" value="Genomic_DNA"/>
</dbReference>
<feature type="transmembrane region" description="Helical" evidence="1">
    <location>
        <begin position="19"/>
        <end position="37"/>
    </location>
</feature>